<feature type="compositionally biased region" description="Basic and acidic residues" evidence="8">
    <location>
        <begin position="42"/>
        <end position="51"/>
    </location>
</feature>
<keyword evidence="5" id="KW-0539">Nucleus</keyword>
<evidence type="ECO:0000313" key="10">
    <source>
        <dbReference type="EMBL" id="QSS64039.1"/>
    </source>
</evidence>
<feature type="region of interest" description="Disordered" evidence="8">
    <location>
        <begin position="822"/>
        <end position="841"/>
    </location>
</feature>
<dbReference type="PANTHER" id="PTHR23270">
    <property type="entry name" value="PROGRAMMED CELL DEATH PROTEIN 11 PRE-RRNA PROCESSING PROTEIN RRP5"/>
    <property type="match status" value="1"/>
</dbReference>
<gene>
    <name evidence="10" type="ORF">I7I51_01101</name>
</gene>
<comment type="subcellular location">
    <subcellularLocation>
        <location evidence="1">Nucleus</location>
        <location evidence="1">Nucleolus</location>
    </subcellularLocation>
</comment>
<dbReference type="FunFam" id="2.40.50.140:FF:000196">
    <property type="entry name" value="rRNA biogenesis protein RRP5"/>
    <property type="match status" value="1"/>
</dbReference>
<evidence type="ECO:0000256" key="2">
    <source>
        <dbReference type="ARBA" id="ARBA00022517"/>
    </source>
</evidence>
<dbReference type="OrthoDB" id="412781at2759"/>
<keyword evidence="4" id="KW-0677">Repeat</keyword>
<accession>A0A8A1MDM2</accession>
<evidence type="ECO:0000256" key="8">
    <source>
        <dbReference type="SAM" id="MobiDB-lite"/>
    </source>
</evidence>
<dbReference type="PROSITE" id="PS50126">
    <property type="entry name" value="S1"/>
    <property type="match status" value="4"/>
</dbReference>
<reference evidence="10" key="1">
    <citation type="submission" date="2021-01" db="EMBL/GenBank/DDBJ databases">
        <title>Chromosome-level genome assembly of a human fungal pathogen reveals clustering of transcriptionally co-regulated genes.</title>
        <authorList>
            <person name="Voorhies M."/>
            <person name="Cohen S."/>
            <person name="Shea T.P."/>
            <person name="Petrus S."/>
            <person name="Munoz J.F."/>
            <person name="Poplawski S."/>
            <person name="Goldman W.E."/>
            <person name="Michael T."/>
            <person name="Cuomo C.A."/>
            <person name="Sil A."/>
            <person name="Beyhan S."/>
        </authorList>
    </citation>
    <scope>NUCLEOTIDE SEQUENCE</scope>
    <source>
        <strain evidence="10">WU24</strain>
    </source>
</reference>
<dbReference type="InterPro" id="IPR048059">
    <property type="entry name" value="Rrp5_S1_rpt_hs1_sc1"/>
</dbReference>
<evidence type="ECO:0000256" key="6">
    <source>
        <dbReference type="ARBA" id="ARBA00073619"/>
    </source>
</evidence>
<dbReference type="GO" id="GO:0003723">
    <property type="term" value="F:RNA binding"/>
    <property type="evidence" value="ECO:0007669"/>
    <property type="project" value="TreeGrafter"/>
</dbReference>
<dbReference type="FunFam" id="2.40.50.140:FF:000103">
    <property type="entry name" value="protein RRP5 homolog"/>
    <property type="match status" value="2"/>
</dbReference>
<name>A0A8A1MDM2_AJECA</name>
<feature type="compositionally biased region" description="Basic residues" evidence="8">
    <location>
        <begin position="125"/>
        <end position="135"/>
    </location>
</feature>
<evidence type="ECO:0000259" key="9">
    <source>
        <dbReference type="PROSITE" id="PS50126"/>
    </source>
</evidence>
<dbReference type="Pfam" id="PF00575">
    <property type="entry name" value="S1"/>
    <property type="match status" value="1"/>
</dbReference>
<dbReference type="PANTHER" id="PTHR23270:SF10">
    <property type="entry name" value="PROTEIN RRP5 HOMOLOG"/>
    <property type="match status" value="1"/>
</dbReference>
<dbReference type="CDD" id="cd05696">
    <property type="entry name" value="S1_Rrp5_repeat_hs4"/>
    <property type="match status" value="1"/>
</dbReference>
<dbReference type="InterPro" id="IPR003029">
    <property type="entry name" value="S1_domain"/>
</dbReference>
<feature type="compositionally biased region" description="Basic and acidic residues" evidence="8">
    <location>
        <begin position="825"/>
        <end position="841"/>
    </location>
</feature>
<keyword evidence="3" id="KW-0698">rRNA processing</keyword>
<feature type="region of interest" description="Disordered" evidence="8">
    <location>
        <begin position="101"/>
        <end position="139"/>
    </location>
</feature>
<feature type="domain" description="S1 motif" evidence="9">
    <location>
        <begin position="655"/>
        <end position="724"/>
    </location>
</feature>
<dbReference type="FunFam" id="2.40.50.140:FF:000279">
    <property type="entry name" value="rRNA biogenesis protein rrp5"/>
    <property type="match status" value="1"/>
</dbReference>
<dbReference type="SUPFAM" id="SSF50249">
    <property type="entry name" value="Nucleic acid-binding proteins"/>
    <property type="match status" value="5"/>
</dbReference>
<dbReference type="InterPro" id="IPR045209">
    <property type="entry name" value="Rrp5"/>
</dbReference>
<dbReference type="VEuPathDB" id="FungiDB:I7I51_01101"/>
<keyword evidence="2" id="KW-0690">Ribosome biogenesis</keyword>
<evidence type="ECO:0000256" key="1">
    <source>
        <dbReference type="ARBA" id="ARBA00004604"/>
    </source>
</evidence>
<evidence type="ECO:0000256" key="5">
    <source>
        <dbReference type="ARBA" id="ARBA00023242"/>
    </source>
</evidence>
<evidence type="ECO:0000256" key="4">
    <source>
        <dbReference type="ARBA" id="ARBA00022737"/>
    </source>
</evidence>
<dbReference type="SMART" id="SM00316">
    <property type="entry name" value="S1"/>
    <property type="match status" value="6"/>
</dbReference>
<organism evidence="10 11">
    <name type="scientific">Ajellomyces capsulatus</name>
    <name type="common">Darling's disease fungus</name>
    <name type="synonym">Histoplasma capsulatum</name>
    <dbReference type="NCBI Taxonomy" id="5037"/>
    <lineage>
        <taxon>Eukaryota</taxon>
        <taxon>Fungi</taxon>
        <taxon>Dikarya</taxon>
        <taxon>Ascomycota</taxon>
        <taxon>Pezizomycotina</taxon>
        <taxon>Eurotiomycetes</taxon>
        <taxon>Eurotiomycetidae</taxon>
        <taxon>Onygenales</taxon>
        <taxon>Ajellomycetaceae</taxon>
        <taxon>Histoplasma</taxon>
    </lineage>
</organism>
<proteinExistence type="predicted"/>
<dbReference type="AlphaFoldDB" id="A0A8A1MDM2"/>
<evidence type="ECO:0000313" key="11">
    <source>
        <dbReference type="Proteomes" id="UP000663671"/>
    </source>
</evidence>
<dbReference type="EMBL" id="CP069114">
    <property type="protein sequence ID" value="QSS64039.1"/>
    <property type="molecule type" value="Genomic_DNA"/>
</dbReference>
<feature type="domain" description="S1 motif" evidence="9">
    <location>
        <begin position="160"/>
        <end position="264"/>
    </location>
</feature>
<feature type="region of interest" description="Disordered" evidence="8">
    <location>
        <begin position="1"/>
        <end position="76"/>
    </location>
</feature>
<dbReference type="Proteomes" id="UP000663671">
    <property type="component" value="Chromosome 1"/>
</dbReference>
<dbReference type="CDD" id="cd05698">
    <property type="entry name" value="S1_Rrp5_repeat_hs6_sc5"/>
    <property type="match status" value="1"/>
</dbReference>
<evidence type="ECO:0000256" key="7">
    <source>
        <dbReference type="ARBA" id="ARBA00076674"/>
    </source>
</evidence>
<feature type="domain" description="S1 motif" evidence="9">
    <location>
        <begin position="561"/>
        <end position="635"/>
    </location>
</feature>
<dbReference type="InterPro" id="IPR012340">
    <property type="entry name" value="NA-bd_OB-fold"/>
</dbReference>
<evidence type="ECO:0000256" key="3">
    <source>
        <dbReference type="ARBA" id="ARBA00022552"/>
    </source>
</evidence>
<dbReference type="GO" id="GO:0006364">
    <property type="term" value="P:rRNA processing"/>
    <property type="evidence" value="ECO:0007669"/>
    <property type="project" value="UniProtKB-KW"/>
</dbReference>
<sequence length="841" mass="91508">MAPIKRKGNGPDESGSRQPQKRVKVIAGVQRKDVNGGKNSKKPAEKSKDSLDSPSKTPAVSVLREEEPAFPRGGANILSPLEQKQIHIQATRDVLFEQKGAQAQDDIDNEDGTQKKQSSKEFGIKSRKWKTKSMKHTIPQASTKEEVRIEGLNFKRIVVGSNILGQVSSINAHDIGLSLPNNLTGYVPLTAVSKTLQQKIEKLLNSSQEEEDNSDGDDDDGDDDLDLKSYFKLGQYLRAAVTSTETEVNHGKIKGKKHIELSVDPREANSGLSKSDLVVNATVQASVLSLEDHGLVMDLGLEDGQTRGFMSSKEIPHDLELLQIKEGTVFLCVVTGHNANGNVVKLSANLPTAGSIKKSHFLTSAPTIHSFLPGTAAEILLTQVTSTGMAGKIMGMLDAVVDIVQSGATAGKEDITARYHVGAKIKGRLICTFPTAEPLKLGFSILDHVVKFMPTVLDRKSSCEVVPAISAIVPEVKVTKVEPGLGVYAQFNDKHYGFVHISRLSDDKVDSISSTQGPYMVDSTHEARIVGFSALDNLYLLSLERKVIDQPFLRLEDVTVGAVVKGKIEKLLIGPDGISGLIVSLADGISGLVPGMHMSDTKLQHPEKKFREGVQVSARILSVNLEKRQLRLTLKKTLLNSESSTWCDYSDILPGNKSPGTIISIQSHGAIVQFYGEVRGFLPVSEMSEAYIKDPAQHFNIGQVVNVHALNVDAELRKLVVSCKDQLSSTEAYKRALEHIHPGNTVSGTVFEKSNEDILLKLEDSGLVARLNAEHVSDGQASRNGAALARIRVGQKLNELLILNIQKSHQLIKVTNKPSLKQARQRGELPTKFEDLEEGSK</sequence>
<dbReference type="Gene3D" id="2.40.50.140">
    <property type="entry name" value="Nucleic acid-binding proteins"/>
    <property type="match status" value="4"/>
</dbReference>
<dbReference type="InterPro" id="IPR057302">
    <property type="entry name" value="Rrp5_S1"/>
</dbReference>
<dbReference type="GO" id="GO:0032040">
    <property type="term" value="C:small-subunit processome"/>
    <property type="evidence" value="ECO:0007669"/>
    <property type="project" value="TreeGrafter"/>
</dbReference>
<feature type="compositionally biased region" description="Basic and acidic residues" evidence="8">
    <location>
        <begin position="112"/>
        <end position="124"/>
    </location>
</feature>
<feature type="non-terminal residue" evidence="10">
    <location>
        <position position="841"/>
    </location>
</feature>
<dbReference type="Pfam" id="PF23459">
    <property type="entry name" value="S1_RRP5"/>
    <property type="match status" value="1"/>
</dbReference>
<feature type="domain" description="S1 motif" evidence="9">
    <location>
        <begin position="470"/>
        <end position="544"/>
    </location>
</feature>
<protein>
    <recommendedName>
        <fullName evidence="6">rRNA biogenesis protein RRP5</fullName>
    </recommendedName>
    <alternativeName>
        <fullName evidence="7">Ribosomal RNA-processing protein 5</fullName>
    </alternativeName>
</protein>
<dbReference type="CDD" id="cd05693">
    <property type="entry name" value="S1_Rrp5_repeat_hs1_sc1"/>
    <property type="match status" value="1"/>
</dbReference>